<keyword evidence="3" id="KW-0150">Chloroplast</keyword>
<keyword evidence="4" id="KW-0934">Plastid</keyword>
<evidence type="ECO:0000313" key="11">
    <source>
        <dbReference type="EMBL" id="KAL0914311.1"/>
    </source>
</evidence>
<keyword evidence="6" id="KW-0809">Transit peptide</keyword>
<dbReference type="PANTHER" id="PTHR14154">
    <property type="entry name" value="UPF0041 BRAIN PROTEIN 44-RELATED"/>
    <property type="match status" value="1"/>
</dbReference>
<evidence type="ECO:0000256" key="5">
    <source>
        <dbReference type="ARBA" id="ARBA00022692"/>
    </source>
</evidence>
<evidence type="ECO:0000256" key="6">
    <source>
        <dbReference type="ARBA" id="ARBA00022946"/>
    </source>
</evidence>
<keyword evidence="8 10" id="KW-0472">Membrane</keyword>
<evidence type="ECO:0000256" key="10">
    <source>
        <dbReference type="SAM" id="Phobius"/>
    </source>
</evidence>
<proteinExistence type="inferred from homology"/>
<reference evidence="11 12" key="1">
    <citation type="journal article" date="2024" name="Plant Biotechnol. J.">
        <title>Dendrobium thyrsiflorum genome and its molecular insights into genes involved in important horticultural traits.</title>
        <authorList>
            <person name="Chen B."/>
            <person name="Wang J.Y."/>
            <person name="Zheng P.J."/>
            <person name="Li K.L."/>
            <person name="Liang Y.M."/>
            <person name="Chen X.F."/>
            <person name="Zhang C."/>
            <person name="Zhao X."/>
            <person name="He X."/>
            <person name="Zhang G.Q."/>
            <person name="Liu Z.J."/>
            <person name="Xu Q."/>
        </authorList>
    </citation>
    <scope>NUCLEOTIDE SEQUENCE [LARGE SCALE GENOMIC DNA]</scope>
    <source>
        <strain evidence="11">GZMU011</strain>
    </source>
</reference>
<keyword evidence="5 10" id="KW-0812">Transmembrane</keyword>
<dbReference type="InterPro" id="IPR022796">
    <property type="entry name" value="Chloroa_b-bind"/>
</dbReference>
<evidence type="ECO:0000256" key="2">
    <source>
        <dbReference type="ARBA" id="ARBA00004229"/>
    </source>
</evidence>
<dbReference type="SUPFAM" id="SSF103511">
    <property type="entry name" value="Chlorophyll a-b binding protein"/>
    <property type="match status" value="2"/>
</dbReference>
<evidence type="ECO:0000256" key="9">
    <source>
        <dbReference type="ARBA" id="ARBA00037956"/>
    </source>
</evidence>
<dbReference type="Proteomes" id="UP001552299">
    <property type="component" value="Unassembled WGS sequence"/>
</dbReference>
<dbReference type="GO" id="GO:0016020">
    <property type="term" value="C:membrane"/>
    <property type="evidence" value="ECO:0007669"/>
    <property type="project" value="UniProtKB-SubCell"/>
</dbReference>
<name>A0ABD0UNT6_DENTH</name>
<evidence type="ECO:0000256" key="3">
    <source>
        <dbReference type="ARBA" id="ARBA00022528"/>
    </source>
</evidence>
<protein>
    <submittedName>
        <fullName evidence="11">Uncharacterized protein</fullName>
    </submittedName>
</protein>
<dbReference type="GO" id="GO:0009507">
    <property type="term" value="C:chloroplast"/>
    <property type="evidence" value="ECO:0007669"/>
    <property type="project" value="UniProtKB-SubCell"/>
</dbReference>
<comment type="subcellular location">
    <subcellularLocation>
        <location evidence="1">Membrane</location>
        <topology evidence="1">Multi-pass membrane protein</topology>
    </subcellularLocation>
    <subcellularLocation>
        <location evidence="2">Plastid</location>
        <location evidence="2">Chloroplast</location>
    </subcellularLocation>
</comment>
<organism evidence="11 12">
    <name type="scientific">Dendrobium thyrsiflorum</name>
    <name type="common">Pinecone-like raceme dendrobium</name>
    <name type="synonym">Orchid</name>
    <dbReference type="NCBI Taxonomy" id="117978"/>
    <lineage>
        <taxon>Eukaryota</taxon>
        <taxon>Viridiplantae</taxon>
        <taxon>Streptophyta</taxon>
        <taxon>Embryophyta</taxon>
        <taxon>Tracheophyta</taxon>
        <taxon>Spermatophyta</taxon>
        <taxon>Magnoliopsida</taxon>
        <taxon>Liliopsida</taxon>
        <taxon>Asparagales</taxon>
        <taxon>Orchidaceae</taxon>
        <taxon>Epidendroideae</taxon>
        <taxon>Malaxideae</taxon>
        <taxon>Dendrobiinae</taxon>
        <taxon>Dendrobium</taxon>
    </lineage>
</organism>
<dbReference type="AlphaFoldDB" id="A0ABD0UNT6"/>
<comment type="caution">
    <text evidence="11">The sequence shown here is derived from an EMBL/GenBank/DDBJ whole genome shotgun (WGS) entry which is preliminary data.</text>
</comment>
<evidence type="ECO:0000256" key="8">
    <source>
        <dbReference type="ARBA" id="ARBA00023136"/>
    </source>
</evidence>
<dbReference type="Pfam" id="PF00504">
    <property type="entry name" value="Chloroa_b-bind"/>
    <property type="match status" value="1"/>
</dbReference>
<evidence type="ECO:0000256" key="1">
    <source>
        <dbReference type="ARBA" id="ARBA00004141"/>
    </source>
</evidence>
<comment type="similarity">
    <text evidence="9">Belongs to the ELIP/psbS family.</text>
</comment>
<dbReference type="Gene3D" id="1.10.3460.10">
    <property type="entry name" value="Chlorophyll a/b binding protein domain"/>
    <property type="match status" value="1"/>
</dbReference>
<gene>
    <name evidence="11" type="ORF">M5K25_014647</name>
</gene>
<feature type="transmembrane region" description="Helical" evidence="10">
    <location>
        <begin position="306"/>
        <end position="325"/>
    </location>
</feature>
<evidence type="ECO:0000313" key="12">
    <source>
        <dbReference type="Proteomes" id="UP001552299"/>
    </source>
</evidence>
<sequence length="369" mass="38240">MATTVFAVSPSCATGITSRGIIMQSKAPSLPSLHRRSTAAGGGRAVRCQAKDNSNDGEAKQELKAKGKTFWDALSFSGPGPERINGRLAMVGFVSAMAVEIARGEDLAAQLANGGVLWFAGAAALLSVASLVPLFRGVDAPDRSSAPMTADAEIWNGRFAMLGLVALAFTDFEISTIEMATTVFAVSPSYATGITSRGKAPSLPSLHRRSTAAGGGRAVQCQAKENSQDAESGPVLNLREAIPVPGPETKQELKAKGKTFWDALSFSGPGPERINGRLAMVGFVSAMAVEVARGEDLAAQLANGGVFWFAGAAALLSVASLVPLFRGVDALDRSNAPMTADAEIWNGRFAMLGLVALAVTEYVKGGPLV</sequence>
<keyword evidence="12" id="KW-1185">Reference proteome</keyword>
<evidence type="ECO:0000256" key="7">
    <source>
        <dbReference type="ARBA" id="ARBA00022989"/>
    </source>
</evidence>
<evidence type="ECO:0000256" key="4">
    <source>
        <dbReference type="ARBA" id="ARBA00022640"/>
    </source>
</evidence>
<accession>A0ABD0UNT6</accession>
<dbReference type="EMBL" id="JANQDX010000012">
    <property type="protein sequence ID" value="KAL0914311.1"/>
    <property type="molecule type" value="Genomic_DNA"/>
</dbReference>
<keyword evidence="7 10" id="KW-1133">Transmembrane helix</keyword>